<keyword evidence="15" id="KW-1133">Transmembrane helix</keyword>
<dbReference type="PROSITE" id="PS51257">
    <property type="entry name" value="PROKAR_LIPOPROTEIN"/>
    <property type="match status" value="1"/>
</dbReference>
<keyword evidence="3" id="KW-0813">Transport</keyword>
<dbReference type="EMBL" id="FNZH01000008">
    <property type="protein sequence ID" value="SEJ68820.1"/>
    <property type="molecule type" value="Genomic_DNA"/>
</dbReference>
<keyword evidence="13" id="KW-0998">Cell outer membrane</keyword>
<keyword evidence="9" id="KW-0406">Ion transport</keyword>
<evidence type="ECO:0000256" key="12">
    <source>
        <dbReference type="ARBA" id="ARBA00023139"/>
    </source>
</evidence>
<evidence type="ECO:0000256" key="3">
    <source>
        <dbReference type="ARBA" id="ARBA00022448"/>
    </source>
</evidence>
<evidence type="ECO:0000256" key="1">
    <source>
        <dbReference type="ARBA" id="ARBA00004571"/>
    </source>
</evidence>
<comment type="subcellular location">
    <subcellularLocation>
        <location evidence="1">Cell outer membrane</location>
        <topology evidence="1">Multi-pass membrane protein</topology>
    </subcellularLocation>
</comment>
<dbReference type="GO" id="GO:0006811">
    <property type="term" value="P:monoatomic ion transport"/>
    <property type="evidence" value="ECO:0007669"/>
    <property type="project" value="UniProtKB-KW"/>
</dbReference>
<reference evidence="19" key="1">
    <citation type="submission" date="2016-10" db="EMBL/GenBank/DDBJ databases">
        <authorList>
            <person name="Varghese N."/>
            <person name="Submissions S."/>
        </authorList>
    </citation>
    <scope>NUCLEOTIDE SEQUENCE [LARGE SCALE GENOMIC DNA]</scope>
    <source>
        <strain evidence="19">IBRC-M 10761</strain>
    </source>
</reference>
<evidence type="ECO:0000256" key="4">
    <source>
        <dbReference type="ARBA" id="ARBA00022452"/>
    </source>
</evidence>
<dbReference type="Proteomes" id="UP000199403">
    <property type="component" value="Unassembled WGS sequence"/>
</dbReference>
<sequence length="265" mass="29558">MRKSTLVNSLVFIFLLSGIFGCAKRNLVYFSDIESGADFSTQITKFPEPTIQKGDLLKITVSSLNPESNLLFNAGVMSSSEDGRVMNAAVPINEGYLVDKDGQVNFPVLGMVVLEGLTKEEAIEKMAQRLEEYVKDPIVNVQYLNFKITVIGEVSKPNTFTLETDRITILEALGLAGDMTEFGKRENVLVIRDEGGVRKAVRLNLNNREILDSPYFMLHQNDVVYVEPDKMKAIQASTNQRAITIFGILASLGIAVLFNLRFYFE</sequence>
<dbReference type="AlphaFoldDB" id="A0A1H7B3J2"/>
<evidence type="ECO:0000256" key="10">
    <source>
        <dbReference type="ARBA" id="ARBA00023114"/>
    </source>
</evidence>
<dbReference type="OrthoDB" id="662756at2"/>
<evidence type="ECO:0000313" key="19">
    <source>
        <dbReference type="Proteomes" id="UP000199403"/>
    </source>
</evidence>
<dbReference type="InterPro" id="IPR054765">
    <property type="entry name" value="SLBB_dom"/>
</dbReference>
<evidence type="ECO:0000256" key="2">
    <source>
        <dbReference type="ARBA" id="ARBA00009450"/>
    </source>
</evidence>
<keyword evidence="12" id="KW-0564">Palmitate</keyword>
<keyword evidence="11 15" id="KW-0472">Membrane</keyword>
<dbReference type="Gene3D" id="3.30.1950.10">
    <property type="entry name" value="wza like domain"/>
    <property type="match status" value="1"/>
</dbReference>
<accession>A0A1H7B3J2</accession>
<feature type="domain" description="Polysaccharide export protein N-terminal" evidence="16">
    <location>
        <begin position="48"/>
        <end position="142"/>
    </location>
</feature>
<dbReference type="Pfam" id="PF02563">
    <property type="entry name" value="Poly_export"/>
    <property type="match status" value="1"/>
</dbReference>
<name>A0A1H7B3J2_9BACT</name>
<dbReference type="Gene3D" id="3.10.560.10">
    <property type="entry name" value="Outer membrane lipoprotein wza domain like"/>
    <property type="match status" value="1"/>
</dbReference>
<evidence type="ECO:0000259" key="16">
    <source>
        <dbReference type="Pfam" id="PF02563"/>
    </source>
</evidence>
<dbReference type="GO" id="GO:0015159">
    <property type="term" value="F:polysaccharide transmembrane transporter activity"/>
    <property type="evidence" value="ECO:0007669"/>
    <property type="project" value="InterPro"/>
</dbReference>
<dbReference type="GO" id="GO:0015288">
    <property type="term" value="F:porin activity"/>
    <property type="evidence" value="ECO:0007669"/>
    <property type="project" value="UniProtKB-KW"/>
</dbReference>
<dbReference type="GO" id="GO:0046930">
    <property type="term" value="C:pore complex"/>
    <property type="evidence" value="ECO:0007669"/>
    <property type="project" value="UniProtKB-KW"/>
</dbReference>
<evidence type="ECO:0000256" key="13">
    <source>
        <dbReference type="ARBA" id="ARBA00023237"/>
    </source>
</evidence>
<evidence type="ECO:0000256" key="11">
    <source>
        <dbReference type="ARBA" id="ARBA00023136"/>
    </source>
</evidence>
<proteinExistence type="inferred from homology"/>
<evidence type="ECO:0000256" key="6">
    <source>
        <dbReference type="ARBA" id="ARBA00022692"/>
    </source>
</evidence>
<feature type="domain" description="SLBB" evidence="17">
    <location>
        <begin position="147"/>
        <end position="226"/>
    </location>
</feature>
<dbReference type="PANTHER" id="PTHR33619">
    <property type="entry name" value="POLYSACCHARIDE EXPORT PROTEIN GFCE-RELATED"/>
    <property type="match status" value="1"/>
</dbReference>
<dbReference type="GO" id="GO:0009279">
    <property type="term" value="C:cell outer membrane"/>
    <property type="evidence" value="ECO:0007669"/>
    <property type="project" value="UniProtKB-SubCell"/>
</dbReference>
<comment type="similarity">
    <text evidence="2">Belongs to the BexD/CtrA/VexA family.</text>
</comment>
<evidence type="ECO:0000256" key="14">
    <source>
        <dbReference type="ARBA" id="ARBA00023288"/>
    </source>
</evidence>
<keyword evidence="4" id="KW-1134">Transmembrane beta strand</keyword>
<keyword evidence="5" id="KW-0762">Sugar transport</keyword>
<dbReference type="STRING" id="1416801.SAMN05192553_108114"/>
<keyword evidence="7" id="KW-0732">Signal</keyword>
<protein>
    <submittedName>
        <fullName evidence="18">Polysaccharide export outer membrane protein</fullName>
    </submittedName>
</protein>
<organism evidence="18 19">
    <name type="scientific">Cyclobacterium xiamenense</name>
    <dbReference type="NCBI Taxonomy" id="1297121"/>
    <lineage>
        <taxon>Bacteria</taxon>
        <taxon>Pseudomonadati</taxon>
        <taxon>Bacteroidota</taxon>
        <taxon>Cytophagia</taxon>
        <taxon>Cytophagales</taxon>
        <taxon>Cyclobacteriaceae</taxon>
        <taxon>Cyclobacterium</taxon>
    </lineage>
</organism>
<keyword evidence="6 15" id="KW-0812">Transmembrane</keyword>
<evidence type="ECO:0000256" key="5">
    <source>
        <dbReference type="ARBA" id="ARBA00022597"/>
    </source>
</evidence>
<dbReference type="Pfam" id="PF22461">
    <property type="entry name" value="SLBB_2"/>
    <property type="match status" value="1"/>
</dbReference>
<evidence type="ECO:0000256" key="7">
    <source>
        <dbReference type="ARBA" id="ARBA00022729"/>
    </source>
</evidence>
<dbReference type="RefSeq" id="WP_092177875.1">
    <property type="nucleotide sequence ID" value="NZ_FNZH01000008.1"/>
</dbReference>
<feature type="transmembrane region" description="Helical" evidence="15">
    <location>
        <begin position="242"/>
        <end position="264"/>
    </location>
</feature>
<dbReference type="InterPro" id="IPR003715">
    <property type="entry name" value="Poly_export_N"/>
</dbReference>
<keyword evidence="14" id="KW-0449">Lipoprotein</keyword>
<keyword evidence="10" id="KW-0626">Porin</keyword>
<dbReference type="InterPro" id="IPR049712">
    <property type="entry name" value="Poly_export"/>
</dbReference>
<keyword evidence="8" id="KW-0625">Polysaccharide transport</keyword>
<evidence type="ECO:0000256" key="9">
    <source>
        <dbReference type="ARBA" id="ARBA00023065"/>
    </source>
</evidence>
<evidence type="ECO:0000313" key="18">
    <source>
        <dbReference type="EMBL" id="SEJ68820.1"/>
    </source>
</evidence>
<gene>
    <name evidence="18" type="ORF">SAMN05192553_108114</name>
</gene>
<dbReference type="PANTHER" id="PTHR33619:SF3">
    <property type="entry name" value="POLYSACCHARIDE EXPORT PROTEIN GFCE-RELATED"/>
    <property type="match status" value="1"/>
</dbReference>
<evidence type="ECO:0000256" key="8">
    <source>
        <dbReference type="ARBA" id="ARBA00023047"/>
    </source>
</evidence>
<evidence type="ECO:0000256" key="15">
    <source>
        <dbReference type="SAM" id="Phobius"/>
    </source>
</evidence>
<evidence type="ECO:0000259" key="17">
    <source>
        <dbReference type="Pfam" id="PF22461"/>
    </source>
</evidence>
<keyword evidence="19" id="KW-1185">Reference proteome</keyword>